<organism evidence="2 3">
    <name type="scientific">Acinetobacter baylyi</name>
    <dbReference type="NCBI Taxonomy" id="202950"/>
    <lineage>
        <taxon>Bacteria</taxon>
        <taxon>Pseudomonadati</taxon>
        <taxon>Pseudomonadota</taxon>
        <taxon>Gammaproteobacteria</taxon>
        <taxon>Moraxellales</taxon>
        <taxon>Moraxellaceae</taxon>
        <taxon>Acinetobacter</taxon>
    </lineage>
</organism>
<gene>
    <name evidence="2" type="ORF">QE380_002703</name>
</gene>
<evidence type="ECO:0000313" key="2">
    <source>
        <dbReference type="EMBL" id="MDQ1209780.1"/>
    </source>
</evidence>
<feature type="transmembrane region" description="Helical" evidence="1">
    <location>
        <begin position="45"/>
        <end position="63"/>
    </location>
</feature>
<evidence type="ECO:0000313" key="3">
    <source>
        <dbReference type="Proteomes" id="UP001233360"/>
    </source>
</evidence>
<dbReference type="Proteomes" id="UP001233360">
    <property type="component" value="Unassembled WGS sequence"/>
</dbReference>
<name>A0ABU0UYY2_ACIBI</name>
<dbReference type="RefSeq" id="WP_307004274.1">
    <property type="nucleotide sequence ID" value="NZ_JAUTBK010000002.1"/>
</dbReference>
<dbReference type="EMBL" id="JAUTBK010000002">
    <property type="protein sequence ID" value="MDQ1209780.1"/>
    <property type="molecule type" value="Genomic_DNA"/>
</dbReference>
<keyword evidence="1" id="KW-0472">Membrane</keyword>
<keyword evidence="1" id="KW-1133">Transmembrane helix</keyword>
<comment type="caution">
    <text evidence="2">The sequence shown here is derived from an EMBL/GenBank/DDBJ whole genome shotgun (WGS) entry which is preliminary data.</text>
</comment>
<sequence length="64" mass="7322">MTSRFYSAYTRTSNNIIEHTPVYDPNAYRQQQKQIQRINRLKDTIAFLAFIALALILFSLGGAA</sequence>
<evidence type="ECO:0000256" key="1">
    <source>
        <dbReference type="SAM" id="Phobius"/>
    </source>
</evidence>
<proteinExistence type="predicted"/>
<keyword evidence="3" id="KW-1185">Reference proteome</keyword>
<accession>A0ABU0UYY2</accession>
<protein>
    <submittedName>
        <fullName evidence="2">Uncharacterized protein</fullName>
    </submittedName>
</protein>
<reference evidence="2 3" key="1">
    <citation type="submission" date="2023-07" db="EMBL/GenBank/DDBJ databases">
        <title>Functional and genomic diversity of the sorghum phyllosphere microbiome.</title>
        <authorList>
            <person name="Shade A."/>
        </authorList>
    </citation>
    <scope>NUCLEOTIDE SEQUENCE [LARGE SCALE GENOMIC DNA]</scope>
    <source>
        <strain evidence="2 3">SORGH_AS_0887</strain>
    </source>
</reference>
<keyword evidence="1" id="KW-0812">Transmembrane</keyword>